<dbReference type="EMBL" id="JAQQWN010000002">
    <property type="protein sequence ID" value="KAK8095037.1"/>
    <property type="molecule type" value="Genomic_DNA"/>
</dbReference>
<organism evidence="2 3">
    <name type="scientific">Apiospora hydei</name>
    <dbReference type="NCBI Taxonomy" id="1337664"/>
    <lineage>
        <taxon>Eukaryota</taxon>
        <taxon>Fungi</taxon>
        <taxon>Dikarya</taxon>
        <taxon>Ascomycota</taxon>
        <taxon>Pezizomycotina</taxon>
        <taxon>Sordariomycetes</taxon>
        <taxon>Xylariomycetidae</taxon>
        <taxon>Amphisphaeriales</taxon>
        <taxon>Apiosporaceae</taxon>
        <taxon>Apiospora</taxon>
    </lineage>
</organism>
<comment type="caution">
    <text evidence="2">The sequence shown here is derived from an EMBL/GenBank/DDBJ whole genome shotgun (WGS) entry which is preliminary data.</text>
</comment>
<name>A0ABR1XEB7_9PEZI</name>
<feature type="region of interest" description="Disordered" evidence="1">
    <location>
        <begin position="1"/>
        <end position="54"/>
    </location>
</feature>
<accession>A0ABR1XEB7</accession>
<dbReference type="RefSeq" id="XP_066675810.1">
    <property type="nucleotide sequence ID" value="XM_066806037.1"/>
</dbReference>
<sequence length="73" mass="7938">MSKKAVKSYMSKKDNGGDPVTALPLRHGSSSKSVAKRRSKVELPSSWHNSKRFGQVGLSVSAQPIEDKLGRLT</sequence>
<dbReference type="GeneID" id="92039097"/>
<protein>
    <submittedName>
        <fullName evidence="2">Uncharacterized protein</fullName>
    </submittedName>
</protein>
<evidence type="ECO:0000313" key="3">
    <source>
        <dbReference type="Proteomes" id="UP001433268"/>
    </source>
</evidence>
<evidence type="ECO:0000313" key="2">
    <source>
        <dbReference type="EMBL" id="KAK8095037.1"/>
    </source>
</evidence>
<gene>
    <name evidence="2" type="ORF">PG997_001722</name>
</gene>
<proteinExistence type="predicted"/>
<dbReference type="Proteomes" id="UP001433268">
    <property type="component" value="Unassembled WGS sequence"/>
</dbReference>
<evidence type="ECO:0000256" key="1">
    <source>
        <dbReference type="SAM" id="MobiDB-lite"/>
    </source>
</evidence>
<reference evidence="2 3" key="1">
    <citation type="submission" date="2023-01" db="EMBL/GenBank/DDBJ databases">
        <title>Analysis of 21 Apiospora genomes using comparative genomics revels a genus with tremendous synthesis potential of carbohydrate active enzymes and secondary metabolites.</title>
        <authorList>
            <person name="Sorensen T."/>
        </authorList>
    </citation>
    <scope>NUCLEOTIDE SEQUENCE [LARGE SCALE GENOMIC DNA]</scope>
    <source>
        <strain evidence="2 3">CBS 114990</strain>
    </source>
</reference>
<keyword evidence="3" id="KW-1185">Reference proteome</keyword>